<dbReference type="EMBL" id="LGAV01000002">
    <property type="protein sequence ID" value="KOS15143.1"/>
    <property type="molecule type" value="Genomic_DNA"/>
</dbReference>
<gene>
    <name evidence="7" type="ORF">Malapachy_2685</name>
</gene>
<evidence type="ECO:0000256" key="2">
    <source>
        <dbReference type="ARBA" id="ARBA00022448"/>
    </source>
</evidence>
<dbReference type="PROSITE" id="PS51072">
    <property type="entry name" value="MHD"/>
    <property type="match status" value="1"/>
</dbReference>
<dbReference type="Gene3D" id="3.30.450.60">
    <property type="match status" value="1"/>
</dbReference>
<name>A0A0M9VQ51_9BASI</name>
<keyword evidence="8" id="KW-1185">Reference proteome</keyword>
<comment type="subcellular location">
    <subcellularLocation>
        <location evidence="1">Endomembrane system</location>
    </subcellularLocation>
</comment>
<dbReference type="PRINTS" id="PR00314">
    <property type="entry name" value="CLATHRINADPT"/>
</dbReference>
<dbReference type="OrthoDB" id="10259133at2759"/>
<sequence length="420" mass="47432">MISGIFLINAQGNALVSRLFRDDLKAGVSDLFRIHVVQNPSVDAPIVTLGNMTFMWVRHADVYVVAATVSNANPTLVFEFLYKFLRTAGSYLGGHLSQEAVKKNFMLLYELLDEMMDFGYPQDTELNSLKMMITSEMVRGGGDAPHPERTYPMPSSVAAPTWRKRDIKYRKNKCFIDVIETLHLLISAQGTVLRADVDGRVQMRSYLSGMPDCTVGVNAIVDGTTASGPALVLDKCQFHPCVKIGHVGQEQCLRFIPPDGEFELMRYRAVKNIRVPLLLDVVVEETAQRMVRYNIQLRASMDPQLVASDVEIRIPTPPASVHVDCHAQIGQAKWEGPEAGMVWRIPRIQGMVEVSFRAEVKCRPTQSWTRPPIVINFDVLMLAVSGFLIRYLQVVERSNYRPVKWVRYQTRAAHSYLVRF</sequence>
<dbReference type="AlphaFoldDB" id="A0A0M9VQ51"/>
<evidence type="ECO:0000256" key="5">
    <source>
        <dbReference type="PIRNR" id="PIRNR005992"/>
    </source>
</evidence>
<dbReference type="GO" id="GO:0012505">
    <property type="term" value="C:endomembrane system"/>
    <property type="evidence" value="ECO:0007669"/>
    <property type="project" value="UniProtKB-SubCell"/>
</dbReference>
<feature type="domain" description="MHD" evidence="6">
    <location>
        <begin position="171"/>
        <end position="419"/>
    </location>
</feature>
<keyword evidence="3 5" id="KW-0653">Protein transport</keyword>
<dbReference type="InterPro" id="IPR011012">
    <property type="entry name" value="Longin-like_dom_sf"/>
</dbReference>
<proteinExistence type="inferred from homology"/>
<keyword evidence="2 5" id="KW-0813">Transport</keyword>
<dbReference type="GO" id="GO:0030131">
    <property type="term" value="C:clathrin adaptor complex"/>
    <property type="evidence" value="ECO:0007669"/>
    <property type="project" value="UniProtKB-UniRule"/>
</dbReference>
<dbReference type="PROSITE" id="PS00991">
    <property type="entry name" value="CLAT_ADAPTOR_M_2"/>
    <property type="match status" value="1"/>
</dbReference>
<dbReference type="GO" id="GO:0006886">
    <property type="term" value="P:intracellular protein transport"/>
    <property type="evidence" value="ECO:0007669"/>
    <property type="project" value="UniProtKB-UniRule"/>
</dbReference>
<keyword evidence="4" id="KW-0472">Membrane</keyword>
<dbReference type="GeneID" id="28729048"/>
<evidence type="ECO:0000256" key="1">
    <source>
        <dbReference type="ARBA" id="ARBA00004308"/>
    </source>
</evidence>
<dbReference type="GO" id="GO:0016192">
    <property type="term" value="P:vesicle-mediated transport"/>
    <property type="evidence" value="ECO:0007669"/>
    <property type="project" value="InterPro"/>
</dbReference>
<evidence type="ECO:0000256" key="4">
    <source>
        <dbReference type="ARBA" id="ARBA00023136"/>
    </source>
</evidence>
<dbReference type="CDD" id="cd14836">
    <property type="entry name" value="AP2_Mu_N"/>
    <property type="match status" value="1"/>
</dbReference>
<protein>
    <submittedName>
        <fullName evidence="7">Clathrin adaptor mu subunit</fullName>
    </submittedName>
</protein>
<dbReference type="SUPFAM" id="SSF49447">
    <property type="entry name" value="Second domain of Mu2 adaptin subunit (ap50) of ap2 adaptor"/>
    <property type="match status" value="1"/>
</dbReference>
<evidence type="ECO:0000313" key="8">
    <source>
        <dbReference type="Proteomes" id="UP000037751"/>
    </source>
</evidence>
<dbReference type="InterPro" id="IPR028565">
    <property type="entry name" value="MHD"/>
</dbReference>
<dbReference type="InterPro" id="IPR050431">
    <property type="entry name" value="Adaptor_comp_med_subunit"/>
</dbReference>
<dbReference type="Gene3D" id="2.60.40.1170">
    <property type="entry name" value="Mu homology domain, subdomain B"/>
    <property type="match status" value="2"/>
</dbReference>
<dbReference type="PIRSF" id="PIRSF005992">
    <property type="entry name" value="Clathrin_mu"/>
    <property type="match status" value="1"/>
</dbReference>
<dbReference type="Proteomes" id="UP000037751">
    <property type="component" value="Unassembled WGS sequence"/>
</dbReference>
<dbReference type="VEuPathDB" id="FungiDB:Malapachy_2685"/>
<comment type="similarity">
    <text evidence="5">Belongs to the adaptor complexes medium subunit family.</text>
</comment>
<evidence type="ECO:0000259" key="6">
    <source>
        <dbReference type="PROSITE" id="PS51072"/>
    </source>
</evidence>
<dbReference type="InterPro" id="IPR036168">
    <property type="entry name" value="AP2_Mu_C_sf"/>
</dbReference>
<dbReference type="PANTHER" id="PTHR10529">
    <property type="entry name" value="AP COMPLEX SUBUNIT MU"/>
    <property type="match status" value="1"/>
</dbReference>
<evidence type="ECO:0000313" key="7">
    <source>
        <dbReference type="EMBL" id="KOS15143.1"/>
    </source>
</evidence>
<evidence type="ECO:0000256" key="3">
    <source>
        <dbReference type="ARBA" id="ARBA00022927"/>
    </source>
</evidence>
<dbReference type="RefSeq" id="XP_017992775.1">
    <property type="nucleotide sequence ID" value="XM_018137173.1"/>
</dbReference>
<dbReference type="FunFam" id="3.30.450.60:FF:000002">
    <property type="entry name" value="AP-2 complex subunit mu, putative"/>
    <property type="match status" value="1"/>
</dbReference>
<organism evidence="7 8">
    <name type="scientific">Malassezia pachydermatis</name>
    <dbReference type="NCBI Taxonomy" id="77020"/>
    <lineage>
        <taxon>Eukaryota</taxon>
        <taxon>Fungi</taxon>
        <taxon>Dikarya</taxon>
        <taxon>Basidiomycota</taxon>
        <taxon>Ustilaginomycotina</taxon>
        <taxon>Malasseziomycetes</taxon>
        <taxon>Malasseziales</taxon>
        <taxon>Malasseziaceae</taxon>
        <taxon>Malassezia</taxon>
    </lineage>
</organism>
<dbReference type="Pfam" id="PF00928">
    <property type="entry name" value="Adap_comp_sub"/>
    <property type="match status" value="1"/>
</dbReference>
<dbReference type="InterPro" id="IPR018240">
    <property type="entry name" value="Clathrin_mu_CS"/>
</dbReference>
<accession>A0A0M9VQ51</accession>
<comment type="caution">
    <text evidence="7">The sequence shown here is derived from an EMBL/GenBank/DDBJ whole genome shotgun (WGS) entry which is preliminary data.</text>
</comment>
<reference evidence="7 8" key="1">
    <citation type="submission" date="2015-07" db="EMBL/GenBank/DDBJ databases">
        <title>Draft Genome Sequence of Malassezia furfur CBS1878 and Malassezia pachydermatis CBS1879.</title>
        <authorList>
            <person name="Triana S."/>
            <person name="Ohm R."/>
            <person name="Gonzalez A."/>
            <person name="DeCock H."/>
            <person name="Restrepo S."/>
            <person name="Celis A."/>
        </authorList>
    </citation>
    <scope>NUCLEOTIDE SEQUENCE [LARGE SCALE GENOMIC DNA]</scope>
    <source>
        <strain evidence="7 8">CBS 1879</strain>
    </source>
</reference>
<dbReference type="InterPro" id="IPR001392">
    <property type="entry name" value="Clathrin_mu"/>
</dbReference>
<dbReference type="SUPFAM" id="SSF64356">
    <property type="entry name" value="SNARE-like"/>
    <property type="match status" value="1"/>
</dbReference>
<dbReference type="STRING" id="77020.A0A0M9VQ51"/>
<dbReference type="InterPro" id="IPR043532">
    <property type="entry name" value="AP2_Mu_N"/>
</dbReference>